<feature type="transmembrane region" description="Helical" evidence="1">
    <location>
        <begin position="62"/>
        <end position="84"/>
    </location>
</feature>
<name>A0A075G6I2_9EURY</name>
<feature type="transmembrane region" description="Helical" evidence="1">
    <location>
        <begin position="164"/>
        <end position="183"/>
    </location>
</feature>
<dbReference type="EMBL" id="KF900566">
    <property type="protein sequence ID" value="AIE99570.1"/>
    <property type="molecule type" value="Genomic_DNA"/>
</dbReference>
<evidence type="ECO:0000313" key="2">
    <source>
        <dbReference type="EMBL" id="AIE99570.1"/>
    </source>
</evidence>
<dbReference type="AlphaFoldDB" id="A0A075G6I2"/>
<keyword evidence="1" id="KW-1133">Transmembrane helix</keyword>
<feature type="transmembrane region" description="Helical" evidence="1">
    <location>
        <begin position="96"/>
        <end position="117"/>
    </location>
</feature>
<feature type="transmembrane region" description="Helical" evidence="1">
    <location>
        <begin position="137"/>
        <end position="157"/>
    </location>
</feature>
<reference evidence="2" key="1">
    <citation type="journal article" date="2014" name="Genome Biol. Evol.">
        <title>Pangenome evidence for extensive interdomain horizontal transfer affecting lineage core and shell genes in uncultured planktonic thaumarchaeota and euryarchaeota.</title>
        <authorList>
            <person name="Deschamps P."/>
            <person name="Zivanovic Y."/>
            <person name="Moreira D."/>
            <person name="Rodriguez-Valera F."/>
            <person name="Lopez-Garcia P."/>
        </authorList>
    </citation>
    <scope>NUCLEOTIDE SEQUENCE</scope>
</reference>
<feature type="transmembrane region" description="Helical" evidence="1">
    <location>
        <begin position="203"/>
        <end position="225"/>
    </location>
</feature>
<protein>
    <submittedName>
        <fullName evidence="2">Uncharacterized protein</fullName>
    </submittedName>
</protein>
<evidence type="ECO:0000256" key="1">
    <source>
        <dbReference type="SAM" id="Phobius"/>
    </source>
</evidence>
<keyword evidence="1" id="KW-0812">Transmembrane</keyword>
<accession>A0A075G6I2</accession>
<feature type="transmembrane region" description="Helical" evidence="1">
    <location>
        <begin position="6"/>
        <end position="26"/>
    </location>
</feature>
<keyword evidence="1" id="KW-0472">Membrane</keyword>
<organism evidence="2">
    <name type="scientific">uncultured marine group II/III euryarchaeote KM3_113_E08</name>
    <dbReference type="NCBI Taxonomy" id="1457853"/>
    <lineage>
        <taxon>Archaea</taxon>
        <taxon>Methanobacteriati</taxon>
        <taxon>Methanobacteriota</taxon>
        <taxon>environmental samples</taxon>
    </lineage>
</organism>
<sequence>MLATTLLWQYWLPVLLLPLGIGLVVAKESERRLTGKVLLILLAITIIAQPSSLDSTIEGWSLHLLISLIGPIIAMLFGIWFTLFSGPIPVAPLPRSVRPFGFALMILSAAWFAWMVFEARPAIDGVANPWWQHFVTSFLTSLVVVAGFAAAFALIMGDSRLKEASVMALISITSFLLLIYLLAEGTNSDDPVFWRSASWGALGDLGGMLFGSGLALMIFITFVWLGEKRMGVPESVEPLSEDETSTIREIISTNTGVDE</sequence>
<feature type="transmembrane region" description="Helical" evidence="1">
    <location>
        <begin position="33"/>
        <end position="50"/>
    </location>
</feature>
<proteinExistence type="predicted"/>